<dbReference type="InterPro" id="IPR037165">
    <property type="entry name" value="AldOxase/xan_DH_Mopterin-bd_sf"/>
</dbReference>
<dbReference type="PANTHER" id="PTHR47495">
    <property type="entry name" value="ALDEHYDE DEHYDROGENASE"/>
    <property type="match status" value="1"/>
</dbReference>
<protein>
    <recommendedName>
        <fullName evidence="1">Aldehyde oxidase/xanthine dehydrogenase a/b hammerhead domain-containing protein</fullName>
    </recommendedName>
</protein>
<dbReference type="SUPFAM" id="SSF54665">
    <property type="entry name" value="CO dehydrogenase molybdoprotein N-domain-like"/>
    <property type="match status" value="1"/>
</dbReference>
<dbReference type="InterPro" id="IPR052516">
    <property type="entry name" value="N-heterocyclic_Hydroxylase"/>
</dbReference>
<accession>X1SKE3</accession>
<dbReference type="InterPro" id="IPR000674">
    <property type="entry name" value="Ald_Oxase/Xan_DH_a/b"/>
</dbReference>
<dbReference type="GO" id="GO:0016491">
    <property type="term" value="F:oxidoreductase activity"/>
    <property type="evidence" value="ECO:0007669"/>
    <property type="project" value="InterPro"/>
</dbReference>
<dbReference type="Gene3D" id="3.90.1170.50">
    <property type="entry name" value="Aldehyde oxidase/xanthine dehydrogenase, a/b hammerhead"/>
    <property type="match status" value="1"/>
</dbReference>
<dbReference type="Pfam" id="PF02738">
    <property type="entry name" value="MoCoBD_1"/>
    <property type="match status" value="1"/>
</dbReference>
<dbReference type="EMBL" id="BARW01008043">
    <property type="protein sequence ID" value="GAI79631.1"/>
    <property type="molecule type" value="Genomic_DNA"/>
</dbReference>
<organism evidence="2">
    <name type="scientific">marine sediment metagenome</name>
    <dbReference type="NCBI Taxonomy" id="412755"/>
    <lineage>
        <taxon>unclassified sequences</taxon>
        <taxon>metagenomes</taxon>
        <taxon>ecological metagenomes</taxon>
    </lineage>
</organism>
<dbReference type="InterPro" id="IPR008274">
    <property type="entry name" value="AldOxase/xan_DH_MoCoBD1"/>
</dbReference>
<evidence type="ECO:0000313" key="2">
    <source>
        <dbReference type="EMBL" id="GAI79631.1"/>
    </source>
</evidence>
<dbReference type="InterPro" id="IPR036856">
    <property type="entry name" value="Ald_Oxase/Xan_DH_a/b_sf"/>
</dbReference>
<comment type="caution">
    <text evidence="2">The sequence shown here is derived from an EMBL/GenBank/DDBJ whole genome shotgun (WGS) entry which is preliminary data.</text>
</comment>
<feature type="domain" description="Aldehyde oxidase/xanthine dehydrogenase a/b hammerhead" evidence="1">
    <location>
        <begin position="25"/>
        <end position="102"/>
    </location>
</feature>
<dbReference type="SUPFAM" id="SSF56003">
    <property type="entry name" value="Molybdenum cofactor-binding domain"/>
    <property type="match status" value="1"/>
</dbReference>
<dbReference type="SMART" id="SM01008">
    <property type="entry name" value="Ald_Xan_dh_C"/>
    <property type="match status" value="1"/>
</dbReference>
<evidence type="ECO:0000259" key="1">
    <source>
        <dbReference type="SMART" id="SM01008"/>
    </source>
</evidence>
<reference evidence="2" key="1">
    <citation type="journal article" date="2014" name="Front. Microbiol.">
        <title>High frequency of phylogenetically diverse reductive dehalogenase-homologous genes in deep subseafloor sedimentary metagenomes.</title>
        <authorList>
            <person name="Kawai M."/>
            <person name="Futagami T."/>
            <person name="Toyoda A."/>
            <person name="Takaki Y."/>
            <person name="Nishi S."/>
            <person name="Hori S."/>
            <person name="Arai W."/>
            <person name="Tsubouchi T."/>
            <person name="Morono Y."/>
            <person name="Uchiyama I."/>
            <person name="Ito T."/>
            <person name="Fujiyama A."/>
            <person name="Inagaki F."/>
            <person name="Takami H."/>
        </authorList>
    </citation>
    <scope>NUCLEOTIDE SEQUENCE</scope>
    <source>
        <strain evidence="2">Expedition CK06-06</strain>
    </source>
</reference>
<dbReference type="AlphaFoldDB" id="X1SKE3"/>
<feature type="non-terminal residue" evidence="2">
    <location>
        <position position="370"/>
    </location>
</feature>
<gene>
    <name evidence="2" type="ORF">S12H4_16608</name>
</gene>
<feature type="non-terminal residue" evidence="2">
    <location>
        <position position="1"/>
    </location>
</feature>
<proteinExistence type="predicted"/>
<dbReference type="PANTHER" id="PTHR47495:SF1">
    <property type="entry name" value="BLL3820 PROTEIN"/>
    <property type="match status" value="1"/>
</dbReference>
<dbReference type="Gene3D" id="3.30.365.10">
    <property type="entry name" value="Aldehyde oxidase/xanthine dehydrogenase, molybdopterin binding domain"/>
    <property type="match status" value="2"/>
</dbReference>
<name>X1SKE3_9ZZZZ</name>
<sequence length="370" mass="40510">IVEKPSEFTIVGKPLLRRDALKKVTGEAKFAGDMRFPGMLYARILRPPAHRAKLKSVDTTAAKKMKGVRVIQDGDLVAVLHEHPDEAEKALAKVKALFEKPEEKVDDKNIFDHLVNIAPEGETVAQGGNLTQGEKLASETLEETYLNSYVAHSPIETHTAVAKIEGDKATVWVSTQRPFGDQEAVAEAIGFPAKNVRVITPFVGGGFGGKVGNRQAGEAARLAKLAGKAVQVAWSRPEEFFYDTFRPAAVVKIKSGINGAGKIVLWDYIVYYAGERGSAQFYEIPHHRTVSTGGGWRGTPGSHPFSTGAWRAPANNTNTFARESQIDIMASKAGVDPLEFRLKHLSDKRMRRVLDAAAKKFGWSPYLLIH</sequence>